<dbReference type="PANTHER" id="PTHR34322:SF2">
    <property type="entry name" value="TRANSPOSASE IS200-LIKE DOMAIN-CONTAINING PROTEIN"/>
    <property type="match status" value="1"/>
</dbReference>
<evidence type="ECO:0000259" key="1">
    <source>
        <dbReference type="SMART" id="SM01321"/>
    </source>
</evidence>
<evidence type="ECO:0000313" key="2">
    <source>
        <dbReference type="EMBL" id="KEQ12186.1"/>
    </source>
</evidence>
<sequence>MSRPLRLEYAGALYHVTSRGNERKPIFLEKKDFELFLEVLDEVCFRFNWVIHSWCLMTNHYHFLVETPDANLSAGMRQLNGVYTLRFNRRYGRVGHLFQGRYKGILVDKSSYLLELNRYIVLNPVRAGMVDNPEAWLWSSYLYTLGQMEAPSWLAVDQTLLLFSPNRKQACEHFIRFVAADSGIDVWQNLIHQIFLGNESFVAEQKLIIEELQLDLNEIPHKQTRPVCKSLDFYESSYSDRKHAMTAAYHSGGYTMSDIANHFGVHYSTVSRACTQCKN</sequence>
<reference evidence="2 3" key="1">
    <citation type="submission" date="2014-06" db="EMBL/GenBank/DDBJ databases">
        <title>Whole Genome Sequences of Three Symbiotic Endozoicomonas Bacteria.</title>
        <authorList>
            <person name="Neave M.J."/>
            <person name="Apprill A."/>
            <person name="Voolstra C.R."/>
        </authorList>
    </citation>
    <scope>NUCLEOTIDE SEQUENCE [LARGE SCALE GENOMIC DNA]</scope>
    <source>
        <strain evidence="2 3">DSM 25634</strain>
    </source>
</reference>
<gene>
    <name evidence="2" type="ORF">GZ78_27460</name>
</gene>
<dbReference type="SUPFAM" id="SSF143422">
    <property type="entry name" value="Transposase IS200-like"/>
    <property type="match status" value="1"/>
</dbReference>
<dbReference type="GO" id="GO:0003677">
    <property type="term" value="F:DNA binding"/>
    <property type="evidence" value="ECO:0007669"/>
    <property type="project" value="InterPro"/>
</dbReference>
<accession>A0A081N163</accession>
<dbReference type="GO" id="GO:0004803">
    <property type="term" value="F:transposase activity"/>
    <property type="evidence" value="ECO:0007669"/>
    <property type="project" value="InterPro"/>
</dbReference>
<keyword evidence="3" id="KW-1185">Reference proteome</keyword>
<feature type="domain" description="Transposase IS200-like" evidence="1">
    <location>
        <begin position="9"/>
        <end position="123"/>
    </location>
</feature>
<dbReference type="GO" id="GO:0006313">
    <property type="term" value="P:DNA transposition"/>
    <property type="evidence" value="ECO:0007669"/>
    <property type="project" value="InterPro"/>
</dbReference>
<dbReference type="Proteomes" id="UP000028073">
    <property type="component" value="Unassembled WGS sequence"/>
</dbReference>
<organism evidence="2 3">
    <name type="scientific">Endozoicomonas numazuensis</name>
    <dbReference type="NCBI Taxonomy" id="1137799"/>
    <lineage>
        <taxon>Bacteria</taxon>
        <taxon>Pseudomonadati</taxon>
        <taxon>Pseudomonadota</taxon>
        <taxon>Gammaproteobacteria</taxon>
        <taxon>Oceanospirillales</taxon>
        <taxon>Endozoicomonadaceae</taxon>
        <taxon>Endozoicomonas</taxon>
    </lineage>
</organism>
<dbReference type="PANTHER" id="PTHR34322">
    <property type="entry name" value="TRANSPOSASE, Y1_TNP DOMAIN-CONTAINING"/>
    <property type="match status" value="1"/>
</dbReference>
<proteinExistence type="predicted"/>
<protein>
    <submittedName>
        <fullName evidence="2">Toxin RelE</fullName>
    </submittedName>
</protein>
<dbReference type="InterPro" id="IPR036515">
    <property type="entry name" value="Transposase_17_sf"/>
</dbReference>
<dbReference type="STRING" id="1137799.GZ78_27460"/>
<dbReference type="EMBL" id="JOKH01000010">
    <property type="protein sequence ID" value="KEQ12186.1"/>
    <property type="molecule type" value="Genomic_DNA"/>
</dbReference>
<evidence type="ECO:0000313" key="3">
    <source>
        <dbReference type="Proteomes" id="UP000028073"/>
    </source>
</evidence>
<dbReference type="RefSeq" id="WP_034842673.1">
    <property type="nucleotide sequence ID" value="NZ_JOKH01000010.1"/>
</dbReference>
<dbReference type="AlphaFoldDB" id="A0A081N163"/>
<dbReference type="Gene3D" id="3.30.70.1290">
    <property type="entry name" value="Transposase IS200-like"/>
    <property type="match status" value="1"/>
</dbReference>
<dbReference type="Pfam" id="PF01797">
    <property type="entry name" value="Y1_Tnp"/>
    <property type="match status" value="1"/>
</dbReference>
<dbReference type="InterPro" id="IPR002686">
    <property type="entry name" value="Transposase_17"/>
</dbReference>
<comment type="caution">
    <text evidence="2">The sequence shown here is derived from an EMBL/GenBank/DDBJ whole genome shotgun (WGS) entry which is preliminary data.</text>
</comment>
<dbReference type="eggNOG" id="COG1943">
    <property type="taxonomic scope" value="Bacteria"/>
</dbReference>
<dbReference type="SMART" id="SM01321">
    <property type="entry name" value="Y1_Tnp"/>
    <property type="match status" value="1"/>
</dbReference>
<name>A0A081N163_9GAMM</name>
<dbReference type="OrthoDB" id="9814067at2"/>